<dbReference type="RefSeq" id="WP_345733699.1">
    <property type="nucleotide sequence ID" value="NZ_BAAAYN010000082.1"/>
</dbReference>
<dbReference type="InterPro" id="IPR002491">
    <property type="entry name" value="ABC_transptr_periplasmic_BD"/>
</dbReference>
<evidence type="ECO:0000256" key="2">
    <source>
        <dbReference type="ARBA" id="ARBA00008814"/>
    </source>
</evidence>
<evidence type="ECO:0000259" key="6">
    <source>
        <dbReference type="PROSITE" id="PS50983"/>
    </source>
</evidence>
<dbReference type="PROSITE" id="PS50983">
    <property type="entry name" value="FE_B12_PBP"/>
    <property type="match status" value="1"/>
</dbReference>
<evidence type="ECO:0000313" key="8">
    <source>
        <dbReference type="Proteomes" id="UP001501676"/>
    </source>
</evidence>
<reference evidence="8" key="1">
    <citation type="journal article" date="2019" name="Int. J. Syst. Evol. Microbiol.">
        <title>The Global Catalogue of Microorganisms (GCM) 10K type strain sequencing project: providing services to taxonomists for standard genome sequencing and annotation.</title>
        <authorList>
            <consortium name="The Broad Institute Genomics Platform"/>
            <consortium name="The Broad Institute Genome Sequencing Center for Infectious Disease"/>
            <person name="Wu L."/>
            <person name="Ma J."/>
        </authorList>
    </citation>
    <scope>NUCLEOTIDE SEQUENCE [LARGE SCALE GENOMIC DNA]</scope>
    <source>
        <strain evidence="8">JCM 9458</strain>
    </source>
</reference>
<gene>
    <name evidence="7" type="ORF">GCM10020369_81460</name>
</gene>
<keyword evidence="8" id="KW-1185">Reference proteome</keyword>
<name>A0ABP6TBH8_9ACTN</name>
<dbReference type="SUPFAM" id="SSF53807">
    <property type="entry name" value="Helical backbone' metal receptor"/>
    <property type="match status" value="1"/>
</dbReference>
<dbReference type="Proteomes" id="UP001501676">
    <property type="component" value="Unassembled WGS sequence"/>
</dbReference>
<feature type="signal peptide" evidence="5">
    <location>
        <begin position="1"/>
        <end position="19"/>
    </location>
</feature>
<accession>A0ABP6TBH8</accession>
<comment type="caution">
    <text evidence="7">The sequence shown here is derived from an EMBL/GenBank/DDBJ whole genome shotgun (WGS) entry which is preliminary data.</text>
</comment>
<evidence type="ECO:0000256" key="4">
    <source>
        <dbReference type="ARBA" id="ARBA00022729"/>
    </source>
</evidence>
<keyword evidence="3" id="KW-0813">Transport</keyword>
<feature type="chain" id="PRO_5045116835" description="Fe/B12 periplasmic-binding domain-containing protein" evidence="5">
    <location>
        <begin position="20"/>
        <end position="324"/>
    </location>
</feature>
<proteinExistence type="inferred from homology"/>
<dbReference type="InterPro" id="IPR051313">
    <property type="entry name" value="Bact_iron-sidero_bind"/>
</dbReference>
<sequence>MRNTRLSTLAAVGTALALALTGCGGDDSADTDGEPSAATTRTVEDTFTGTVTGVPTKPKRIVALWRTGSELADIGVVPVGALQDEFLEDELGPEVYATVSEVPTVGNFEGVDIEKVIAVKPDLILGMDNGGLTIDYKELSQVAPTVILKIAEPTDVWANYERIADLAGVSADFSEQKSRLDAALTKVADRYGSKIGSRKVTALGSFDGAAISVDTSKSLTYQRIDAAGFGYNPKYTANPERYVADLAFENIPDLADQDIIFYDTDLSGKPLNSVQKVLDEPAFERLPAAQKGHVYPLTSGTIYTFEASLAQARDLEAAAKDYTS</sequence>
<evidence type="ECO:0000256" key="1">
    <source>
        <dbReference type="ARBA" id="ARBA00004196"/>
    </source>
</evidence>
<organism evidence="7 8">
    <name type="scientific">Cryptosporangium minutisporangium</name>
    <dbReference type="NCBI Taxonomy" id="113569"/>
    <lineage>
        <taxon>Bacteria</taxon>
        <taxon>Bacillati</taxon>
        <taxon>Actinomycetota</taxon>
        <taxon>Actinomycetes</taxon>
        <taxon>Cryptosporangiales</taxon>
        <taxon>Cryptosporangiaceae</taxon>
        <taxon>Cryptosporangium</taxon>
    </lineage>
</organism>
<evidence type="ECO:0000256" key="3">
    <source>
        <dbReference type="ARBA" id="ARBA00022448"/>
    </source>
</evidence>
<dbReference type="EMBL" id="BAAAYN010000082">
    <property type="protein sequence ID" value="GAA3398323.1"/>
    <property type="molecule type" value="Genomic_DNA"/>
</dbReference>
<dbReference type="PANTHER" id="PTHR30532:SF1">
    <property type="entry name" value="IRON(3+)-HYDROXAMATE-BINDING PROTEIN FHUD"/>
    <property type="match status" value="1"/>
</dbReference>
<evidence type="ECO:0000256" key="5">
    <source>
        <dbReference type="SAM" id="SignalP"/>
    </source>
</evidence>
<dbReference type="Gene3D" id="3.40.50.1980">
    <property type="entry name" value="Nitrogenase molybdenum iron protein domain"/>
    <property type="match status" value="2"/>
</dbReference>
<comment type="subcellular location">
    <subcellularLocation>
        <location evidence="1">Cell envelope</location>
    </subcellularLocation>
</comment>
<feature type="domain" description="Fe/B12 periplasmic-binding" evidence="6">
    <location>
        <begin position="60"/>
        <end position="324"/>
    </location>
</feature>
<comment type="similarity">
    <text evidence="2">Belongs to the bacterial solute-binding protein 8 family.</text>
</comment>
<protein>
    <recommendedName>
        <fullName evidence="6">Fe/B12 periplasmic-binding domain-containing protein</fullName>
    </recommendedName>
</protein>
<evidence type="ECO:0000313" key="7">
    <source>
        <dbReference type="EMBL" id="GAA3398323.1"/>
    </source>
</evidence>
<dbReference type="Pfam" id="PF01497">
    <property type="entry name" value="Peripla_BP_2"/>
    <property type="match status" value="1"/>
</dbReference>
<dbReference type="PANTHER" id="PTHR30532">
    <property type="entry name" value="IRON III DICITRATE-BINDING PERIPLASMIC PROTEIN"/>
    <property type="match status" value="1"/>
</dbReference>
<keyword evidence="4 5" id="KW-0732">Signal</keyword>
<dbReference type="PROSITE" id="PS51257">
    <property type="entry name" value="PROKAR_LIPOPROTEIN"/>
    <property type="match status" value="1"/>
</dbReference>